<feature type="transmembrane region" description="Helical" evidence="1">
    <location>
        <begin position="171"/>
        <end position="188"/>
    </location>
</feature>
<feature type="transmembrane region" description="Helical" evidence="1">
    <location>
        <begin position="44"/>
        <end position="65"/>
    </location>
</feature>
<dbReference type="Proteomes" id="UP000479756">
    <property type="component" value="Unassembled WGS sequence"/>
</dbReference>
<keyword evidence="3" id="KW-1185">Reference proteome</keyword>
<dbReference type="RefSeq" id="WP_163474495.1">
    <property type="nucleotide sequence ID" value="NZ_JAAGWZ010000005.1"/>
</dbReference>
<organism evidence="2 3">
    <name type="scientific">Galbitalea soli</name>
    <dbReference type="NCBI Taxonomy" id="1268042"/>
    <lineage>
        <taxon>Bacteria</taxon>
        <taxon>Bacillati</taxon>
        <taxon>Actinomycetota</taxon>
        <taxon>Actinomycetes</taxon>
        <taxon>Micrococcales</taxon>
        <taxon>Microbacteriaceae</taxon>
        <taxon>Galbitalea</taxon>
    </lineage>
</organism>
<dbReference type="GO" id="GO:0022857">
    <property type="term" value="F:transmembrane transporter activity"/>
    <property type="evidence" value="ECO:0007669"/>
    <property type="project" value="InterPro"/>
</dbReference>
<sequence>MSPLASVLRARGAVPLLLSSLVGRLPTAMAALAIVQLVRLQEGAFGLAGILTAAYIVAGAVGQPALGRWIDRSGQTVVLATAAVVATGGFVVMAVATPAAPAVAVVGAVLAGAFTPPLEPALRTLWPVMVREPRALASAFSLDAGAQELVFIAGPLLTVAGIAAFGSTGNVFFAAALGLLGTVAFAAHRLSREYRPERPALAAIPRRSPLRDARFRRVVAVLVGIGLPVGVLTIVVTAYGERAGLPDFAGWALAANALGALIGATVSALRPGTASPERRIALLAGLLGVLYLPLAATGMPAAVVLVAALVAGLLLPPALGRVFGWVQAASDPRHLTEANAWAISAINVGIASGTALAGLVVGAAGVGALPLVVIVASAVTLATSILVLPRRIPVQTTNGGTRTRGTGAAAE</sequence>
<feature type="transmembrane region" description="Helical" evidence="1">
    <location>
        <begin position="248"/>
        <end position="268"/>
    </location>
</feature>
<gene>
    <name evidence="2" type="ORF">G3T37_13830</name>
</gene>
<evidence type="ECO:0000256" key="1">
    <source>
        <dbReference type="SAM" id="Phobius"/>
    </source>
</evidence>
<evidence type="ECO:0000313" key="2">
    <source>
        <dbReference type="EMBL" id="NEM92429.1"/>
    </source>
</evidence>
<dbReference type="Gene3D" id="1.20.1250.20">
    <property type="entry name" value="MFS general substrate transporter like domains"/>
    <property type="match status" value="1"/>
</dbReference>
<dbReference type="PANTHER" id="PTHR23542">
    <property type="match status" value="1"/>
</dbReference>
<name>A0A7C9PPY2_9MICO</name>
<comment type="caution">
    <text evidence="2">The sequence shown here is derived from an EMBL/GenBank/DDBJ whole genome shotgun (WGS) entry which is preliminary data.</text>
</comment>
<protein>
    <submittedName>
        <fullName evidence="2">MFS transporter</fullName>
    </submittedName>
</protein>
<proteinExistence type="predicted"/>
<keyword evidence="1" id="KW-0472">Membrane</keyword>
<dbReference type="PANTHER" id="PTHR23542:SF1">
    <property type="entry name" value="MAJOR FACILITATOR SUPERFAMILY (MFS) PROFILE DOMAIN-CONTAINING PROTEIN"/>
    <property type="match status" value="1"/>
</dbReference>
<evidence type="ECO:0000313" key="3">
    <source>
        <dbReference type="Proteomes" id="UP000479756"/>
    </source>
</evidence>
<feature type="transmembrane region" description="Helical" evidence="1">
    <location>
        <begin position="12"/>
        <end position="38"/>
    </location>
</feature>
<dbReference type="SUPFAM" id="SSF103473">
    <property type="entry name" value="MFS general substrate transporter"/>
    <property type="match status" value="1"/>
</dbReference>
<dbReference type="InterPro" id="IPR011701">
    <property type="entry name" value="MFS"/>
</dbReference>
<dbReference type="AlphaFoldDB" id="A0A7C9PPY2"/>
<feature type="transmembrane region" description="Helical" evidence="1">
    <location>
        <begin position="280"/>
        <end position="296"/>
    </location>
</feature>
<keyword evidence="1" id="KW-1133">Transmembrane helix</keyword>
<reference evidence="2 3" key="1">
    <citation type="journal article" date="2014" name="Int. J. Syst. Evol. Microbiol.">
        <title>Description of Galbitalea soli gen. nov., sp. nov., and Frondihabitans sucicola sp. nov.</title>
        <authorList>
            <person name="Kim S.J."/>
            <person name="Lim J.M."/>
            <person name="Ahn J.H."/>
            <person name="Weon H.Y."/>
            <person name="Hamada M."/>
            <person name="Suzuki K."/>
            <person name="Ahn T.Y."/>
            <person name="Kwon S.W."/>
        </authorList>
    </citation>
    <scope>NUCLEOTIDE SEQUENCE [LARGE SCALE GENOMIC DNA]</scope>
    <source>
        <strain evidence="2 3">NBRC 108727</strain>
    </source>
</reference>
<feature type="transmembrane region" description="Helical" evidence="1">
    <location>
        <begin position="302"/>
        <end position="326"/>
    </location>
</feature>
<dbReference type="EMBL" id="JAAGWZ010000005">
    <property type="protein sequence ID" value="NEM92429.1"/>
    <property type="molecule type" value="Genomic_DNA"/>
</dbReference>
<accession>A0A7C9PPY2</accession>
<feature type="transmembrane region" description="Helical" evidence="1">
    <location>
        <begin position="215"/>
        <end position="236"/>
    </location>
</feature>
<feature type="transmembrane region" description="Helical" evidence="1">
    <location>
        <begin position="338"/>
        <end position="361"/>
    </location>
</feature>
<feature type="transmembrane region" description="Helical" evidence="1">
    <location>
        <begin position="367"/>
        <end position="388"/>
    </location>
</feature>
<dbReference type="InterPro" id="IPR036259">
    <property type="entry name" value="MFS_trans_sf"/>
</dbReference>
<dbReference type="Pfam" id="PF07690">
    <property type="entry name" value="MFS_1"/>
    <property type="match status" value="1"/>
</dbReference>
<keyword evidence="1" id="KW-0812">Transmembrane</keyword>